<comment type="caution">
    <text evidence="3">The sequence shown here is derived from an EMBL/GenBank/DDBJ whole genome shotgun (WGS) entry which is preliminary data.</text>
</comment>
<evidence type="ECO:0000256" key="1">
    <source>
        <dbReference type="SAM" id="SignalP"/>
    </source>
</evidence>
<keyword evidence="4" id="KW-1185">Reference proteome</keyword>
<dbReference type="EMBL" id="JANAVB010032620">
    <property type="protein sequence ID" value="KAJ6809987.1"/>
    <property type="molecule type" value="Genomic_DNA"/>
</dbReference>
<keyword evidence="1" id="KW-0732">Signal</keyword>
<accession>A0AAX6H8C6</accession>
<reference evidence="3" key="2">
    <citation type="submission" date="2023-04" db="EMBL/GenBank/DDBJ databases">
        <authorList>
            <person name="Bruccoleri R.E."/>
            <person name="Oakeley E.J."/>
            <person name="Faust A.-M."/>
            <person name="Dessus-Babus S."/>
            <person name="Altorfer M."/>
            <person name="Burckhardt D."/>
            <person name="Oertli M."/>
            <person name="Naumann U."/>
            <person name="Petersen F."/>
            <person name="Wong J."/>
        </authorList>
    </citation>
    <scope>NUCLEOTIDE SEQUENCE</scope>
    <source>
        <strain evidence="3">GSM-AAB239-AS_SAM_17_03QT</strain>
        <tissue evidence="3">Leaf</tissue>
    </source>
</reference>
<dbReference type="EMBL" id="JANAVB010011920">
    <property type="protein sequence ID" value="KAJ6836635.1"/>
    <property type="molecule type" value="Genomic_DNA"/>
</dbReference>
<sequence>MWIFIILVIIHGEEGFICQKRCLFTFRNGNDGRYIYKVTGQYGPQCRGPTACNFVLDTEDKVLQDLPPLHVPRYAVDC</sequence>
<gene>
    <name evidence="2" type="ORF">M6B38_157975</name>
    <name evidence="3" type="ORF">M6B38_326655</name>
</gene>
<protein>
    <submittedName>
        <fullName evidence="3">Kelch repeat-containing protein-like</fullName>
    </submittedName>
</protein>
<organism evidence="3 4">
    <name type="scientific">Iris pallida</name>
    <name type="common">Sweet iris</name>
    <dbReference type="NCBI Taxonomy" id="29817"/>
    <lineage>
        <taxon>Eukaryota</taxon>
        <taxon>Viridiplantae</taxon>
        <taxon>Streptophyta</taxon>
        <taxon>Embryophyta</taxon>
        <taxon>Tracheophyta</taxon>
        <taxon>Spermatophyta</taxon>
        <taxon>Magnoliopsida</taxon>
        <taxon>Liliopsida</taxon>
        <taxon>Asparagales</taxon>
        <taxon>Iridaceae</taxon>
        <taxon>Iridoideae</taxon>
        <taxon>Irideae</taxon>
        <taxon>Iris</taxon>
    </lineage>
</organism>
<reference evidence="3" key="1">
    <citation type="journal article" date="2023" name="GigaByte">
        <title>Genome assembly of the bearded iris, Iris pallida Lam.</title>
        <authorList>
            <person name="Bruccoleri R.E."/>
            <person name="Oakeley E.J."/>
            <person name="Faust A.M.E."/>
            <person name="Altorfer M."/>
            <person name="Dessus-Babus S."/>
            <person name="Burckhardt D."/>
            <person name="Oertli M."/>
            <person name="Naumann U."/>
            <person name="Petersen F."/>
            <person name="Wong J."/>
        </authorList>
    </citation>
    <scope>NUCLEOTIDE SEQUENCE</scope>
    <source>
        <strain evidence="3">GSM-AAB239-AS_SAM_17_03QT</strain>
    </source>
</reference>
<feature type="chain" id="PRO_5044718842" evidence="1">
    <location>
        <begin position="16"/>
        <end position="78"/>
    </location>
</feature>
<dbReference type="PANTHER" id="PTHR46773">
    <property type="match status" value="1"/>
</dbReference>
<name>A0AAX6H8C6_IRIPA</name>
<dbReference type="PANTHER" id="PTHR46773:SF5">
    <property type="entry name" value="OS04G0487100 PROTEIN"/>
    <property type="match status" value="1"/>
</dbReference>
<proteinExistence type="predicted"/>
<dbReference type="AlphaFoldDB" id="A0AAX6H8C6"/>
<evidence type="ECO:0000313" key="2">
    <source>
        <dbReference type="EMBL" id="KAJ6809987.1"/>
    </source>
</evidence>
<dbReference type="InterPro" id="IPR053256">
    <property type="entry name" value="Kelch_repeat-containing"/>
</dbReference>
<evidence type="ECO:0000313" key="3">
    <source>
        <dbReference type="EMBL" id="KAJ6836635.1"/>
    </source>
</evidence>
<evidence type="ECO:0000313" key="4">
    <source>
        <dbReference type="Proteomes" id="UP001140949"/>
    </source>
</evidence>
<dbReference type="Proteomes" id="UP001140949">
    <property type="component" value="Unassembled WGS sequence"/>
</dbReference>
<feature type="signal peptide" evidence="1">
    <location>
        <begin position="1"/>
        <end position="15"/>
    </location>
</feature>